<reference evidence="3 4" key="1">
    <citation type="submission" date="2017-06" db="EMBL/GenBank/DDBJ databases">
        <title>Ensifer strains isolated from leguminous trees and herbs display diverse denitrification phenotypes with some acting as strong N2O sinks.</title>
        <authorList>
            <person name="Woliy K."/>
            <person name="Mania D."/>
            <person name="Bakken L.R."/>
            <person name="Frostegard A."/>
        </authorList>
    </citation>
    <scope>NUCLEOTIDE SEQUENCE [LARGE SCALE GENOMIC DNA]</scope>
    <source>
        <strain evidence="3 4">AC50a</strain>
    </source>
</reference>
<organism evidence="3 4">
    <name type="scientific">Rhizobium meliloti</name>
    <name type="common">Ensifer meliloti</name>
    <name type="synonym">Sinorhizobium meliloti</name>
    <dbReference type="NCBI Taxonomy" id="382"/>
    <lineage>
        <taxon>Bacteria</taxon>
        <taxon>Pseudomonadati</taxon>
        <taxon>Pseudomonadota</taxon>
        <taxon>Alphaproteobacteria</taxon>
        <taxon>Hyphomicrobiales</taxon>
        <taxon>Rhizobiaceae</taxon>
        <taxon>Sinorhizobium/Ensifer group</taxon>
        <taxon>Sinorhizobium</taxon>
    </lineage>
</organism>
<dbReference type="AlphaFoldDB" id="A0A2J0YXB6"/>
<sequence>MARRSTILAAAIALLTLAGCMTNQSSRNTMNPAGSSSGGSSMGSSGGGSSGY</sequence>
<evidence type="ECO:0000256" key="1">
    <source>
        <dbReference type="SAM" id="MobiDB-lite"/>
    </source>
</evidence>
<name>A0A2J0YXB6_RHIML</name>
<keyword evidence="2" id="KW-0732">Signal</keyword>
<feature type="signal peptide" evidence="2">
    <location>
        <begin position="1"/>
        <end position="25"/>
    </location>
</feature>
<evidence type="ECO:0000256" key="2">
    <source>
        <dbReference type="SAM" id="SignalP"/>
    </source>
</evidence>
<protein>
    <recommendedName>
        <fullName evidence="5">Peptidoglycan-associated lipoprotein</fullName>
    </recommendedName>
</protein>
<gene>
    <name evidence="3" type="ORF">CEJ86_24220</name>
</gene>
<accession>A0A2J0YXB6</accession>
<dbReference type="EMBL" id="NJGD01000013">
    <property type="protein sequence ID" value="PJR12926.1"/>
    <property type="molecule type" value="Genomic_DNA"/>
</dbReference>
<feature type="compositionally biased region" description="Gly residues" evidence="1">
    <location>
        <begin position="36"/>
        <end position="52"/>
    </location>
</feature>
<feature type="chain" id="PRO_5014379944" description="Peptidoglycan-associated lipoprotein" evidence="2">
    <location>
        <begin position="26"/>
        <end position="52"/>
    </location>
</feature>
<proteinExistence type="predicted"/>
<evidence type="ECO:0000313" key="4">
    <source>
        <dbReference type="Proteomes" id="UP000231987"/>
    </source>
</evidence>
<feature type="region of interest" description="Disordered" evidence="1">
    <location>
        <begin position="25"/>
        <end position="52"/>
    </location>
</feature>
<dbReference type="Proteomes" id="UP000231987">
    <property type="component" value="Unassembled WGS sequence"/>
</dbReference>
<evidence type="ECO:0000313" key="3">
    <source>
        <dbReference type="EMBL" id="PJR12926.1"/>
    </source>
</evidence>
<evidence type="ECO:0008006" key="5">
    <source>
        <dbReference type="Google" id="ProtNLM"/>
    </source>
</evidence>
<dbReference type="PROSITE" id="PS51257">
    <property type="entry name" value="PROKAR_LIPOPROTEIN"/>
    <property type="match status" value="1"/>
</dbReference>
<comment type="caution">
    <text evidence="3">The sequence shown here is derived from an EMBL/GenBank/DDBJ whole genome shotgun (WGS) entry which is preliminary data.</text>
</comment>